<gene>
    <name evidence="7" type="ORF">SAMN02982931_03380</name>
</gene>
<dbReference type="STRING" id="665467.SAMN02982931_03380"/>
<dbReference type="PANTHER" id="PTHR19211:SF14">
    <property type="entry name" value="ATP-BINDING CASSETTE SUB-FAMILY F MEMBER 1"/>
    <property type="match status" value="1"/>
</dbReference>
<name>A0A1G6DGY7_9HYPH</name>
<keyword evidence="4 7" id="KW-0067">ATP-binding</keyword>
<dbReference type="InterPro" id="IPR017871">
    <property type="entry name" value="ABC_transporter-like_CS"/>
</dbReference>
<feature type="domain" description="ABC transporter" evidence="6">
    <location>
        <begin position="381"/>
        <end position="596"/>
    </location>
</feature>
<dbReference type="FunFam" id="3.40.50.300:FF:000011">
    <property type="entry name" value="Putative ABC transporter ATP-binding component"/>
    <property type="match status" value="1"/>
</dbReference>
<dbReference type="InterPro" id="IPR027417">
    <property type="entry name" value="P-loop_NTPase"/>
</dbReference>
<accession>A0A1G6DGY7</accession>
<comment type="similarity">
    <text evidence="1">Belongs to the ABC transporter superfamily.</text>
</comment>
<evidence type="ECO:0000313" key="8">
    <source>
        <dbReference type="Proteomes" id="UP000199071"/>
    </source>
</evidence>
<protein>
    <submittedName>
        <fullName evidence="7">ATP-binding cassette, subfamily F, member 3</fullName>
    </submittedName>
</protein>
<dbReference type="InterPro" id="IPR003439">
    <property type="entry name" value="ABC_transporter-like_ATP-bd"/>
</dbReference>
<dbReference type="PANTHER" id="PTHR19211">
    <property type="entry name" value="ATP-BINDING TRANSPORT PROTEIN-RELATED"/>
    <property type="match status" value="1"/>
</dbReference>
<dbReference type="GO" id="GO:0005524">
    <property type="term" value="F:ATP binding"/>
    <property type="evidence" value="ECO:0007669"/>
    <property type="project" value="UniProtKB-KW"/>
</dbReference>
<dbReference type="PROSITE" id="PS50893">
    <property type="entry name" value="ABC_TRANSPORTER_2"/>
    <property type="match status" value="2"/>
</dbReference>
<keyword evidence="8" id="KW-1185">Reference proteome</keyword>
<dbReference type="SUPFAM" id="SSF52540">
    <property type="entry name" value="P-loop containing nucleoside triphosphate hydrolases"/>
    <property type="match status" value="2"/>
</dbReference>
<feature type="region of interest" description="Disordered" evidence="5">
    <location>
        <begin position="592"/>
        <end position="618"/>
    </location>
</feature>
<evidence type="ECO:0000256" key="2">
    <source>
        <dbReference type="ARBA" id="ARBA00022737"/>
    </source>
</evidence>
<dbReference type="InterPro" id="IPR032781">
    <property type="entry name" value="ABC_tran_Xtn"/>
</dbReference>
<dbReference type="Proteomes" id="UP000199071">
    <property type="component" value="Unassembled WGS sequence"/>
</dbReference>
<evidence type="ECO:0000256" key="5">
    <source>
        <dbReference type="SAM" id="MobiDB-lite"/>
    </source>
</evidence>
<dbReference type="Pfam" id="PF00005">
    <property type="entry name" value="ABC_tran"/>
    <property type="match status" value="2"/>
</dbReference>
<dbReference type="SMART" id="SM00382">
    <property type="entry name" value="AAA"/>
    <property type="match status" value="2"/>
</dbReference>
<feature type="domain" description="ABC transporter" evidence="6">
    <location>
        <begin position="72"/>
        <end position="313"/>
    </location>
</feature>
<dbReference type="InterPro" id="IPR050611">
    <property type="entry name" value="ABCF"/>
</dbReference>
<dbReference type="Gene3D" id="3.40.50.300">
    <property type="entry name" value="P-loop containing nucleotide triphosphate hydrolases"/>
    <property type="match status" value="2"/>
</dbReference>
<sequence length="699" mass="76182">MALSKPSPIDARRGSLTGKARRELASLAAYNGCHETGSLACVDGNGLAPRGALFNIALALLAAARQNPVAMLHINDLTYRIGPRLLFDHATVALVDGAKTGLVGPNGAGKTTLFKLITGELSPETGAVMVPKRTRIGQVAQEAPGTEDSLIEVVLAADTERASLFAEAETATDPTRIADIQMRLADIDAHSAEARAAIILAGLGFDEATQAGPCSALSGGWRMRVALAAVLFAEPDLLLLDEPTNYLDLEGTIWLESYLARYPRSVLLISHDRDLLNKSVDSIVHLDAGKLTYYRGGYDRFNRQRREQQALQLKMKKKQDDQRRHMEEFVERFRSKASKARQAQSRLKALSKLEPIISLADSTMLPFSFPEPAKKLAPPIVAMENASVGYDPARPVLTGLDLRIDDDDRIALLGSNGNGKSTFAKLIAGRLDPFSGSVRRAHNMQVAYFAQHQLDELKPDQTPYDHVRELMRDATEAQTRARVGAMGFVRTKMDTPAKNLSGGEKARLLLGLATFNGAHLLILDEPTNHLDIDSREALVQALADYSGAVILITHDQHLIEASADRLWLVANGTTEPFDGDVADYRRLVVEGPRKKKTSNGAAPQNRKVAAQDRRRNAADARAQTAALRKKIKETESLVAKLQKEIQALDSRLADTTLYNGDATKAADHARARSDATKKLAEAEETWLKLSAEHETAQAD</sequence>
<dbReference type="Gene3D" id="1.10.287.380">
    <property type="entry name" value="Valyl-tRNA synthetase, C-terminal domain"/>
    <property type="match status" value="1"/>
</dbReference>
<feature type="compositionally biased region" description="Basic and acidic residues" evidence="5">
    <location>
        <begin position="609"/>
        <end position="618"/>
    </location>
</feature>
<dbReference type="AlphaFoldDB" id="A0A1G6DGY7"/>
<dbReference type="InterPro" id="IPR003593">
    <property type="entry name" value="AAA+_ATPase"/>
</dbReference>
<dbReference type="EMBL" id="FMXQ01000007">
    <property type="protein sequence ID" value="SDB44392.1"/>
    <property type="molecule type" value="Genomic_DNA"/>
</dbReference>
<dbReference type="PROSITE" id="PS00211">
    <property type="entry name" value="ABC_TRANSPORTER_1"/>
    <property type="match status" value="2"/>
</dbReference>
<dbReference type="CDD" id="cd03221">
    <property type="entry name" value="ABCF_EF-3"/>
    <property type="match status" value="2"/>
</dbReference>
<evidence type="ECO:0000256" key="1">
    <source>
        <dbReference type="ARBA" id="ARBA00005417"/>
    </source>
</evidence>
<keyword evidence="3" id="KW-0547">Nucleotide-binding</keyword>
<dbReference type="Pfam" id="PF12848">
    <property type="entry name" value="ABC_tran_Xtn"/>
    <property type="match status" value="1"/>
</dbReference>
<evidence type="ECO:0000256" key="3">
    <source>
        <dbReference type="ARBA" id="ARBA00022741"/>
    </source>
</evidence>
<dbReference type="InterPro" id="IPR037118">
    <property type="entry name" value="Val-tRNA_synth_C_sf"/>
</dbReference>
<evidence type="ECO:0000259" key="6">
    <source>
        <dbReference type="PROSITE" id="PS50893"/>
    </source>
</evidence>
<reference evidence="7 8" key="1">
    <citation type="submission" date="2016-10" db="EMBL/GenBank/DDBJ databases">
        <authorList>
            <person name="de Groot N.N."/>
        </authorList>
    </citation>
    <scope>NUCLEOTIDE SEQUENCE [LARGE SCALE GENOMIC DNA]</scope>
    <source>
        <strain evidence="7 8">ATCC 35022</strain>
    </source>
</reference>
<evidence type="ECO:0000313" key="7">
    <source>
        <dbReference type="EMBL" id="SDB44392.1"/>
    </source>
</evidence>
<evidence type="ECO:0000256" key="4">
    <source>
        <dbReference type="ARBA" id="ARBA00022840"/>
    </source>
</evidence>
<keyword evidence="2" id="KW-0677">Repeat</keyword>
<proteinExistence type="inferred from homology"/>
<dbReference type="GO" id="GO:0016887">
    <property type="term" value="F:ATP hydrolysis activity"/>
    <property type="evidence" value="ECO:0007669"/>
    <property type="project" value="InterPro"/>
</dbReference>
<dbReference type="GO" id="GO:0003677">
    <property type="term" value="F:DNA binding"/>
    <property type="evidence" value="ECO:0007669"/>
    <property type="project" value="InterPro"/>
</dbReference>
<organism evidence="7 8">
    <name type="scientific">Bauldia litoralis</name>
    <dbReference type="NCBI Taxonomy" id="665467"/>
    <lineage>
        <taxon>Bacteria</taxon>
        <taxon>Pseudomonadati</taxon>
        <taxon>Pseudomonadota</taxon>
        <taxon>Alphaproteobacteria</taxon>
        <taxon>Hyphomicrobiales</taxon>
        <taxon>Kaistiaceae</taxon>
        <taxon>Bauldia</taxon>
    </lineage>
</organism>